<feature type="domain" description="AUX/IAA" evidence="3">
    <location>
        <begin position="40"/>
        <end position="77"/>
    </location>
</feature>
<keyword evidence="1" id="KW-0678">Repressor</keyword>
<evidence type="ECO:0000313" key="4">
    <source>
        <dbReference type="EMBL" id="KAE8677655.1"/>
    </source>
</evidence>
<organism evidence="4 5">
    <name type="scientific">Hibiscus syriacus</name>
    <name type="common">Rose of Sharon</name>
    <dbReference type="NCBI Taxonomy" id="106335"/>
    <lineage>
        <taxon>Eukaryota</taxon>
        <taxon>Viridiplantae</taxon>
        <taxon>Streptophyta</taxon>
        <taxon>Embryophyta</taxon>
        <taxon>Tracheophyta</taxon>
        <taxon>Spermatophyta</taxon>
        <taxon>Magnoliopsida</taxon>
        <taxon>eudicotyledons</taxon>
        <taxon>Gunneridae</taxon>
        <taxon>Pentapetalae</taxon>
        <taxon>rosids</taxon>
        <taxon>malvids</taxon>
        <taxon>Malvales</taxon>
        <taxon>Malvaceae</taxon>
        <taxon>Malvoideae</taxon>
        <taxon>Hibiscus</taxon>
    </lineage>
</organism>
<comment type="caution">
    <text evidence="4">The sequence shown here is derived from an EMBL/GenBank/DDBJ whole genome shotgun (WGS) entry which is preliminary data.</text>
</comment>
<keyword evidence="1" id="KW-0927">Auxin signaling pathway</keyword>
<dbReference type="GO" id="GO:0009734">
    <property type="term" value="P:auxin-activated signaling pathway"/>
    <property type="evidence" value="ECO:0007669"/>
    <property type="project" value="UniProtKB-UniRule"/>
</dbReference>
<comment type="similarity">
    <text evidence="1">Belongs to the Aux/IAA family.</text>
</comment>
<dbReference type="Pfam" id="PF02309">
    <property type="entry name" value="AUX_IAA"/>
    <property type="match status" value="1"/>
</dbReference>
<proteinExistence type="inferred from homology"/>
<keyword evidence="1" id="KW-0539">Nucleus</keyword>
<comment type="function">
    <text evidence="1">Aux/IAA proteins are short-lived transcriptional factors that function as repressors of early auxin response genes at low auxin concentrations.</text>
</comment>
<accession>A0A6A2Y7M1</accession>
<dbReference type="EMBL" id="VEPZ02001356">
    <property type="protein sequence ID" value="KAE8677655.1"/>
    <property type="molecule type" value="Genomic_DNA"/>
</dbReference>
<sequence length="97" mass="10721">MEGKVAYDNDLNLKATELRLGLPGTHEEQEAVSNVRNNKRPNSESGARTEAPKAQVVGWPPIRSYRKNNSQAKKTESEGGGIYIKSEYGWSAVSEKD</sequence>
<comment type="subcellular location">
    <subcellularLocation>
        <location evidence="1">Nucleus</location>
    </subcellularLocation>
</comment>
<evidence type="ECO:0000256" key="1">
    <source>
        <dbReference type="RuleBase" id="RU004549"/>
    </source>
</evidence>
<protein>
    <recommendedName>
        <fullName evidence="1">Auxin-responsive protein</fullName>
    </recommendedName>
</protein>
<name>A0A6A2Y7M1_HIBSY</name>
<dbReference type="InterPro" id="IPR033389">
    <property type="entry name" value="AUX/IAA_dom"/>
</dbReference>
<evidence type="ECO:0000259" key="3">
    <source>
        <dbReference type="Pfam" id="PF02309"/>
    </source>
</evidence>
<evidence type="ECO:0000313" key="5">
    <source>
        <dbReference type="Proteomes" id="UP000436088"/>
    </source>
</evidence>
<comment type="subunit">
    <text evidence="1">Homodimers and heterodimers.</text>
</comment>
<reference evidence="4" key="1">
    <citation type="submission" date="2019-09" db="EMBL/GenBank/DDBJ databases">
        <title>Draft genome information of white flower Hibiscus syriacus.</title>
        <authorList>
            <person name="Kim Y.-M."/>
        </authorList>
    </citation>
    <scope>NUCLEOTIDE SEQUENCE [LARGE SCALE GENOMIC DNA]</scope>
    <source>
        <strain evidence="4">YM2019G1</strain>
    </source>
</reference>
<dbReference type="AlphaFoldDB" id="A0A6A2Y7M1"/>
<gene>
    <name evidence="4" type="ORF">F3Y22_tig00111504pilonHSYRG00088</name>
</gene>
<dbReference type="Proteomes" id="UP000436088">
    <property type="component" value="Unassembled WGS sequence"/>
</dbReference>
<evidence type="ECO:0000256" key="2">
    <source>
        <dbReference type="SAM" id="MobiDB-lite"/>
    </source>
</evidence>
<keyword evidence="1" id="KW-0804">Transcription</keyword>
<keyword evidence="1" id="KW-0805">Transcription regulation</keyword>
<dbReference type="GO" id="GO:0005634">
    <property type="term" value="C:nucleus"/>
    <property type="evidence" value="ECO:0007669"/>
    <property type="project" value="UniProtKB-SubCell"/>
</dbReference>
<keyword evidence="5" id="KW-1185">Reference proteome</keyword>
<feature type="region of interest" description="Disordered" evidence="2">
    <location>
        <begin position="18"/>
        <end position="80"/>
    </location>
</feature>